<feature type="region of interest" description="Disordered" evidence="5">
    <location>
        <begin position="199"/>
        <end position="219"/>
    </location>
</feature>
<keyword evidence="8" id="KW-1185">Reference proteome</keyword>
<dbReference type="GO" id="GO:0050897">
    <property type="term" value="F:cobalt ion binding"/>
    <property type="evidence" value="ECO:0007669"/>
    <property type="project" value="TreeGrafter"/>
</dbReference>
<dbReference type="Proteomes" id="UP000799753">
    <property type="component" value="Unassembled WGS sequence"/>
</dbReference>
<evidence type="ECO:0000256" key="3">
    <source>
        <dbReference type="ARBA" id="ARBA00022989"/>
    </source>
</evidence>
<dbReference type="GO" id="GO:0015087">
    <property type="term" value="F:cobalt ion transmembrane transporter activity"/>
    <property type="evidence" value="ECO:0007669"/>
    <property type="project" value="TreeGrafter"/>
</dbReference>
<dbReference type="Gene3D" id="1.20.58.340">
    <property type="entry name" value="Magnesium transport protein CorA, transmembrane region"/>
    <property type="match status" value="1"/>
</dbReference>
<dbReference type="PANTHER" id="PTHR46494:SF1">
    <property type="entry name" value="CORA FAMILY METAL ION TRANSPORTER (EUROFUNG)"/>
    <property type="match status" value="1"/>
</dbReference>
<feature type="compositionally biased region" description="Pro residues" evidence="5">
    <location>
        <begin position="508"/>
        <end position="522"/>
    </location>
</feature>
<dbReference type="InterPro" id="IPR002523">
    <property type="entry name" value="MgTranspt_CorA/ZnTranspt_ZntB"/>
</dbReference>
<feature type="region of interest" description="Disordered" evidence="5">
    <location>
        <begin position="985"/>
        <end position="1021"/>
    </location>
</feature>
<evidence type="ECO:0000256" key="6">
    <source>
        <dbReference type="SAM" id="Phobius"/>
    </source>
</evidence>
<gene>
    <name evidence="7" type="ORF">P280DRAFT_554076</name>
</gene>
<evidence type="ECO:0000256" key="4">
    <source>
        <dbReference type="ARBA" id="ARBA00023136"/>
    </source>
</evidence>
<feature type="compositionally biased region" description="Polar residues" evidence="5">
    <location>
        <begin position="135"/>
        <end position="151"/>
    </location>
</feature>
<feature type="region of interest" description="Disordered" evidence="5">
    <location>
        <begin position="131"/>
        <end position="159"/>
    </location>
</feature>
<dbReference type="GO" id="GO:0015095">
    <property type="term" value="F:magnesium ion transmembrane transporter activity"/>
    <property type="evidence" value="ECO:0007669"/>
    <property type="project" value="TreeGrafter"/>
</dbReference>
<feature type="compositionally biased region" description="Polar residues" evidence="5">
    <location>
        <begin position="479"/>
        <end position="498"/>
    </location>
</feature>
<proteinExistence type="predicted"/>
<accession>A0A6A6RHR0</accession>
<feature type="compositionally biased region" description="Low complexity" evidence="5">
    <location>
        <begin position="573"/>
        <end position="582"/>
    </location>
</feature>
<evidence type="ECO:0000256" key="2">
    <source>
        <dbReference type="ARBA" id="ARBA00022692"/>
    </source>
</evidence>
<dbReference type="EMBL" id="MU006811">
    <property type="protein sequence ID" value="KAF2635029.1"/>
    <property type="molecule type" value="Genomic_DNA"/>
</dbReference>
<dbReference type="InterPro" id="IPR045863">
    <property type="entry name" value="CorA_TM1_TM2"/>
</dbReference>
<feature type="region of interest" description="Disordered" evidence="5">
    <location>
        <begin position="1"/>
        <end position="115"/>
    </location>
</feature>
<keyword evidence="3 6" id="KW-1133">Transmembrane helix</keyword>
<feature type="compositionally biased region" description="Basic and acidic residues" evidence="5">
    <location>
        <begin position="17"/>
        <end position="30"/>
    </location>
</feature>
<dbReference type="PANTHER" id="PTHR46494">
    <property type="entry name" value="CORA FAMILY METAL ION TRANSPORTER (EUROFUNG)"/>
    <property type="match status" value="1"/>
</dbReference>
<keyword evidence="2 6" id="KW-0812">Transmembrane</keyword>
<dbReference type="GO" id="GO:0005886">
    <property type="term" value="C:plasma membrane"/>
    <property type="evidence" value="ECO:0007669"/>
    <property type="project" value="UniProtKB-SubCell"/>
</dbReference>
<protein>
    <recommendedName>
        <fullName evidence="9">Cora-domain-containing protein</fullName>
    </recommendedName>
</protein>
<feature type="transmembrane region" description="Helical" evidence="6">
    <location>
        <begin position="928"/>
        <end position="949"/>
    </location>
</feature>
<feature type="compositionally biased region" description="Basic residues" evidence="5">
    <location>
        <begin position="203"/>
        <end position="213"/>
    </location>
</feature>
<evidence type="ECO:0000256" key="1">
    <source>
        <dbReference type="ARBA" id="ARBA00004651"/>
    </source>
</evidence>
<dbReference type="Pfam" id="PF01544">
    <property type="entry name" value="CorA"/>
    <property type="match status" value="1"/>
</dbReference>
<evidence type="ECO:0008006" key="9">
    <source>
        <dbReference type="Google" id="ProtNLM"/>
    </source>
</evidence>
<comment type="subcellular location">
    <subcellularLocation>
        <location evidence="1">Cell membrane</location>
        <topology evidence="1">Multi-pass membrane protein</topology>
    </subcellularLocation>
</comment>
<feature type="compositionally biased region" description="Basic and acidic residues" evidence="5">
    <location>
        <begin position="1"/>
        <end position="10"/>
    </location>
</feature>
<sequence>MGEPESREQEADVLTTRLDDPRQHDEKLDGGSKAGNEGVKHNPAKKDMEKPEDNFISGEPTGPKEGKGKEQAMKRGPKDRSRHYHPPELDRLSSEASIAEDKGDPSLPASRPNASSLDDLLARTWHNVSHEEASRTSLPQSRVSSSASSIPLDTGPLPPGQSLEQLELRPENITLPRHIKRNQPPDLGAFVRWMTLGQQLGGKSKKRKKKKPHQWNDSRDSISPDALAYRAKIDKLSSHFPLITVATHLTRHVWSARIVFYDCLESEPFRPPRRYEPWRYRASIPNYQEFSSTLRKFSDDCTQRLILVEDLTPSLIDVLGATFQIPPHVFEEHLDGSGYISKGRNTKHPWQIHSSTQGSASINWFRPVLPLIPITSRFRSKLIADHSPVVPCPFKNCSPHNLRLSTLGNIWRRHLDLSPQPGTYHKDSKEEYPIAWEERATVWARNLNDCKFVIILLDPLPAVVHRDIRDATIRRPQLQRPTNSTTKVQNRGGSIQNSKKSKVEEWSSPPPQPPPSVPPPGVMSPQDQTRTTGSTSEHESTPANLRRRATKTQLDQASFEIGNEPRGIAGQFPQAIPPTQATPLPPPSPPQSISDAVSLDAKHEPFIPYYPVRARASSSAISADIFTSSQIDEYISSLQKPTSALDEFDHILSLPMNEENPVFDPFQALMRTIHDDTLSLVDIVRISLRRVREGTLNEDLMQQRVGFWRSLLHQLNFSIAEIDQQLLEFVHFSNTLNAPGHVELASKQLAKDTQQVIRNCIDLIDKSSDSLRAEMQIVDSRRSIAEAESVSKLTELAFVFVPLSFVASVYSVNFRGQDQGVPVYQFAAVAVTFVIVAYAVRLSIRSSRLIHYKNNTFEQIREEAGLQYSEPIPTHTFLTWAGKNSSRKFLRSLWTFLTNFAPLVLILAVVAAILSPIVVLWLRGINKGFSAVIAVLLLLLDTVLVYPIIVNASGEFELNPKAKIREIQGNRELNRKRREKLLKWKRRHMGGIDPESLGAGESASSDEDEVLSSGRSATSEV</sequence>
<feature type="transmembrane region" description="Helical" evidence="6">
    <location>
        <begin position="893"/>
        <end position="922"/>
    </location>
</feature>
<dbReference type="AlphaFoldDB" id="A0A6A6RHR0"/>
<name>A0A6A6RHR0_9PLEO</name>
<evidence type="ECO:0000313" key="8">
    <source>
        <dbReference type="Proteomes" id="UP000799753"/>
    </source>
</evidence>
<feature type="region of interest" description="Disordered" evidence="5">
    <location>
        <begin position="474"/>
        <end position="595"/>
    </location>
</feature>
<feature type="transmembrane region" description="Helical" evidence="6">
    <location>
        <begin position="823"/>
        <end position="844"/>
    </location>
</feature>
<evidence type="ECO:0000313" key="7">
    <source>
        <dbReference type="EMBL" id="KAF2635029.1"/>
    </source>
</evidence>
<dbReference type="GO" id="GO:0000287">
    <property type="term" value="F:magnesium ion binding"/>
    <property type="evidence" value="ECO:0007669"/>
    <property type="project" value="TreeGrafter"/>
</dbReference>
<keyword evidence="4 6" id="KW-0472">Membrane</keyword>
<feature type="compositionally biased region" description="Basic and acidic residues" evidence="5">
    <location>
        <begin position="38"/>
        <end position="53"/>
    </location>
</feature>
<feature type="compositionally biased region" description="Basic and acidic residues" evidence="5">
    <location>
        <begin position="62"/>
        <end position="104"/>
    </location>
</feature>
<dbReference type="SUPFAM" id="SSF144083">
    <property type="entry name" value="Magnesium transport protein CorA, transmembrane region"/>
    <property type="match status" value="1"/>
</dbReference>
<reference evidence="7" key="1">
    <citation type="journal article" date="2020" name="Stud. Mycol.">
        <title>101 Dothideomycetes genomes: a test case for predicting lifestyles and emergence of pathogens.</title>
        <authorList>
            <person name="Haridas S."/>
            <person name="Albert R."/>
            <person name="Binder M."/>
            <person name="Bloem J."/>
            <person name="Labutti K."/>
            <person name="Salamov A."/>
            <person name="Andreopoulos B."/>
            <person name="Baker S."/>
            <person name="Barry K."/>
            <person name="Bills G."/>
            <person name="Bluhm B."/>
            <person name="Cannon C."/>
            <person name="Castanera R."/>
            <person name="Culley D."/>
            <person name="Daum C."/>
            <person name="Ezra D."/>
            <person name="Gonzalez J."/>
            <person name="Henrissat B."/>
            <person name="Kuo A."/>
            <person name="Liang C."/>
            <person name="Lipzen A."/>
            <person name="Lutzoni F."/>
            <person name="Magnuson J."/>
            <person name="Mondo S."/>
            <person name="Nolan M."/>
            <person name="Ohm R."/>
            <person name="Pangilinan J."/>
            <person name="Park H.-J."/>
            <person name="Ramirez L."/>
            <person name="Alfaro M."/>
            <person name="Sun H."/>
            <person name="Tritt A."/>
            <person name="Yoshinaga Y."/>
            <person name="Zwiers L.-H."/>
            <person name="Turgeon B."/>
            <person name="Goodwin S."/>
            <person name="Spatafora J."/>
            <person name="Crous P."/>
            <person name="Grigoriev I."/>
        </authorList>
    </citation>
    <scope>NUCLEOTIDE SEQUENCE</scope>
    <source>
        <strain evidence="7">CBS 473.64</strain>
    </source>
</reference>
<organism evidence="7 8">
    <name type="scientific">Massarina eburnea CBS 473.64</name>
    <dbReference type="NCBI Taxonomy" id="1395130"/>
    <lineage>
        <taxon>Eukaryota</taxon>
        <taxon>Fungi</taxon>
        <taxon>Dikarya</taxon>
        <taxon>Ascomycota</taxon>
        <taxon>Pezizomycotina</taxon>
        <taxon>Dothideomycetes</taxon>
        <taxon>Pleosporomycetidae</taxon>
        <taxon>Pleosporales</taxon>
        <taxon>Massarineae</taxon>
        <taxon>Massarinaceae</taxon>
        <taxon>Massarina</taxon>
    </lineage>
</organism>
<dbReference type="OrthoDB" id="3231000at2759"/>
<evidence type="ECO:0000256" key="5">
    <source>
        <dbReference type="SAM" id="MobiDB-lite"/>
    </source>
</evidence>